<name>A0A0P1EKB9_9RHOB</name>
<feature type="domain" description="3-deoxy-D-manno-octulosonic-acid transferase N-terminal" evidence="10">
    <location>
        <begin position="38"/>
        <end position="216"/>
    </location>
</feature>
<keyword evidence="9" id="KW-0472">Membrane</keyword>
<dbReference type="UniPathway" id="UPA00958"/>
<evidence type="ECO:0000256" key="5">
    <source>
        <dbReference type="ARBA" id="ARBA00022679"/>
    </source>
</evidence>
<dbReference type="AlphaFoldDB" id="A0A0P1EKB9"/>
<evidence type="ECO:0000256" key="9">
    <source>
        <dbReference type="RuleBase" id="RU365103"/>
    </source>
</evidence>
<keyword evidence="12" id="KW-1185">Reference proteome</keyword>
<keyword evidence="9" id="KW-1133">Transmembrane helix</keyword>
<dbReference type="Gene3D" id="3.40.50.11720">
    <property type="entry name" value="3-Deoxy-D-manno-octulosonic-acid transferase, N-terminal domain"/>
    <property type="match status" value="1"/>
</dbReference>
<feature type="active site" description="Proton acceptor" evidence="8">
    <location>
        <position position="64"/>
    </location>
</feature>
<organism evidence="11 12">
    <name type="scientific">Shimia marina</name>
    <dbReference type="NCBI Taxonomy" id="321267"/>
    <lineage>
        <taxon>Bacteria</taxon>
        <taxon>Pseudomonadati</taxon>
        <taxon>Pseudomonadota</taxon>
        <taxon>Alphaproteobacteria</taxon>
        <taxon>Rhodobacterales</taxon>
        <taxon>Roseobacteraceae</taxon>
    </lineage>
</organism>
<dbReference type="STRING" id="321267.SHM7688_00001"/>
<dbReference type="EMBL" id="CYPW01000001">
    <property type="protein sequence ID" value="CUH50574.1"/>
    <property type="molecule type" value="Genomic_DNA"/>
</dbReference>
<dbReference type="GO" id="GO:0009244">
    <property type="term" value="P:lipopolysaccharide core region biosynthetic process"/>
    <property type="evidence" value="ECO:0007669"/>
    <property type="project" value="UniProtKB-UniRule"/>
</dbReference>
<keyword evidence="9" id="KW-1003">Cell membrane</keyword>
<accession>A0A0P1EKB9</accession>
<sequence length="447" mass="48993">MILFVFNIFYRVLWLLALPLVMLYLWKRGRKDPRYLYRMKERLGFYEQALPQHPLWVHAVSLGEVRSALGLIRLALARGEKIVISCFTPAGREEAERQFADEIVAGDLAVIWVPLDMHWCLHRFFRACRPRFGLTLEVEIWPAMIASARRAKVPLYLCNSQYTSGAYAKDSRGLRVRQRVIASVAGAFVKSDIQRQRFASVGVKNITVTGELRFDQPIPEALLDAAAQVRPQLIADGRQVITIASGVAGEEEIFRDMILSLHAAAAKDSMPAPLFVYVPRAPERFGAVGQMLQSAGLSVCARSQVAEAGTAGLVALGEALADMPDVLLGDSFGEMYFYLGLADQVIVGGGFTPAGAHNIIEPLAVGKPPITGPQTWPIEFPFVEAEAAGVAKSFDTPEAMAAVLWPPREAPLKEAAIFMAEHRGASARTLEAMDQVLMSQNGKSDGT</sequence>
<evidence type="ECO:0000259" key="10">
    <source>
        <dbReference type="Pfam" id="PF04413"/>
    </source>
</evidence>
<evidence type="ECO:0000313" key="12">
    <source>
        <dbReference type="Proteomes" id="UP000054823"/>
    </source>
</evidence>
<evidence type="ECO:0000256" key="2">
    <source>
        <dbReference type="ARBA" id="ARBA00004713"/>
    </source>
</evidence>
<dbReference type="GO" id="GO:0043842">
    <property type="term" value="F:Kdo transferase activity"/>
    <property type="evidence" value="ECO:0007669"/>
    <property type="project" value="UniProtKB-EC"/>
</dbReference>
<feature type="transmembrane region" description="Helical" evidence="9">
    <location>
        <begin position="6"/>
        <end position="26"/>
    </location>
</feature>
<comment type="subcellular location">
    <subcellularLocation>
        <location evidence="9">Cell membrane</location>
    </subcellularLocation>
</comment>
<dbReference type="EC" id="2.4.99.12" evidence="3 9"/>
<dbReference type="GO" id="GO:0009245">
    <property type="term" value="P:lipid A biosynthetic process"/>
    <property type="evidence" value="ECO:0007669"/>
    <property type="project" value="TreeGrafter"/>
</dbReference>
<dbReference type="InterPro" id="IPR038107">
    <property type="entry name" value="Glycos_transf_N_sf"/>
</dbReference>
<evidence type="ECO:0000256" key="8">
    <source>
        <dbReference type="PIRSR" id="PIRSR639901-1"/>
    </source>
</evidence>
<dbReference type="PANTHER" id="PTHR42755">
    <property type="entry name" value="3-DEOXY-MANNO-OCTULOSONATE CYTIDYLYLTRANSFERASE"/>
    <property type="match status" value="1"/>
</dbReference>
<keyword evidence="11" id="KW-0328">Glycosyltransferase</keyword>
<evidence type="ECO:0000256" key="1">
    <source>
        <dbReference type="ARBA" id="ARBA00003394"/>
    </source>
</evidence>
<evidence type="ECO:0000256" key="6">
    <source>
        <dbReference type="ARBA" id="ARBA00031445"/>
    </source>
</evidence>
<dbReference type="Proteomes" id="UP000054823">
    <property type="component" value="Unassembled WGS sequence"/>
</dbReference>
<dbReference type="InterPro" id="IPR007507">
    <property type="entry name" value="Glycos_transf_N"/>
</dbReference>
<gene>
    <name evidence="11" type="primary">waaA_1</name>
    <name evidence="11" type="ORF">SHM7688_00001</name>
</gene>
<evidence type="ECO:0000256" key="4">
    <source>
        <dbReference type="ARBA" id="ARBA00019077"/>
    </source>
</evidence>
<comment type="catalytic activity">
    <reaction evidence="7 9">
        <text>lipid IVA (E. coli) + CMP-3-deoxy-beta-D-manno-octulosonate = alpha-Kdo-(2-&gt;6)-lipid IVA (E. coli) + CMP + H(+)</text>
        <dbReference type="Rhea" id="RHEA:28066"/>
        <dbReference type="ChEBI" id="CHEBI:15378"/>
        <dbReference type="ChEBI" id="CHEBI:58603"/>
        <dbReference type="ChEBI" id="CHEBI:60364"/>
        <dbReference type="ChEBI" id="CHEBI:60377"/>
        <dbReference type="ChEBI" id="CHEBI:85987"/>
        <dbReference type="EC" id="2.4.99.12"/>
    </reaction>
</comment>
<keyword evidence="9" id="KW-0448">Lipopolysaccharide biosynthesis</keyword>
<reference evidence="11 12" key="1">
    <citation type="submission" date="2015-09" db="EMBL/GenBank/DDBJ databases">
        <authorList>
            <consortium name="Swine Surveillance"/>
        </authorList>
    </citation>
    <scope>NUCLEOTIDE SEQUENCE [LARGE SCALE GENOMIC DNA]</scope>
    <source>
        <strain evidence="11 12">CECT 7688</strain>
    </source>
</reference>
<dbReference type="GO" id="GO:0005886">
    <property type="term" value="C:plasma membrane"/>
    <property type="evidence" value="ECO:0007669"/>
    <property type="project" value="UniProtKB-SubCell"/>
</dbReference>
<keyword evidence="5 9" id="KW-0808">Transferase</keyword>
<dbReference type="PANTHER" id="PTHR42755:SF1">
    <property type="entry name" value="3-DEOXY-D-MANNO-OCTULOSONIC ACID TRANSFERASE, MITOCHONDRIAL-RELATED"/>
    <property type="match status" value="1"/>
</dbReference>
<dbReference type="Pfam" id="PF04413">
    <property type="entry name" value="Glycos_transf_N"/>
    <property type="match status" value="1"/>
</dbReference>
<proteinExistence type="inferred from homology"/>
<dbReference type="Gene3D" id="3.40.50.2000">
    <property type="entry name" value="Glycogen Phosphorylase B"/>
    <property type="match status" value="1"/>
</dbReference>
<dbReference type="OrthoDB" id="9789797at2"/>
<dbReference type="RefSeq" id="WP_058237973.1">
    <property type="nucleotide sequence ID" value="NZ_CYPW01000001.1"/>
</dbReference>
<evidence type="ECO:0000256" key="7">
    <source>
        <dbReference type="ARBA" id="ARBA00049183"/>
    </source>
</evidence>
<keyword evidence="9" id="KW-0812">Transmembrane</keyword>
<comment type="pathway">
    <text evidence="2 9">Bacterial outer membrane biogenesis; LPS core biosynthesis.</text>
</comment>
<comment type="function">
    <text evidence="1 9">Involved in lipopolysaccharide (LPS) biosynthesis. Catalyzes the transfer of 3-deoxy-D-manno-octulosonate (Kdo) residue(s) from CMP-Kdo to lipid IV(A), the tetraacyldisaccharide-1,4'-bisphosphate precursor of lipid A.</text>
</comment>
<evidence type="ECO:0000313" key="11">
    <source>
        <dbReference type="EMBL" id="CUH50574.1"/>
    </source>
</evidence>
<evidence type="ECO:0000256" key="3">
    <source>
        <dbReference type="ARBA" id="ARBA00012621"/>
    </source>
</evidence>
<protein>
    <recommendedName>
        <fullName evidence="4 9">3-deoxy-D-manno-octulosonic acid transferase</fullName>
        <shortName evidence="9">Kdo transferase</shortName>
        <ecNumber evidence="3 9">2.4.99.12</ecNumber>
    </recommendedName>
    <alternativeName>
        <fullName evidence="6 9">Lipid IV(A) 3-deoxy-D-manno-octulosonic acid transferase</fullName>
    </alternativeName>
</protein>
<dbReference type="InterPro" id="IPR039901">
    <property type="entry name" value="Kdotransferase"/>
</dbReference>
<comment type="similarity">
    <text evidence="9">Belongs to the glycosyltransferase group 1 family.</text>
</comment>